<evidence type="ECO:0000313" key="2">
    <source>
        <dbReference type="EMBL" id="CAI6332363.1"/>
    </source>
</evidence>
<dbReference type="AlphaFoldDB" id="A0A9W4U9X4"/>
<evidence type="ECO:0000256" key="1">
    <source>
        <dbReference type="SAM" id="MobiDB-lite"/>
    </source>
</evidence>
<comment type="caution">
    <text evidence="2">The sequence shown here is derived from an EMBL/GenBank/DDBJ whole genome shotgun (WGS) entry which is preliminary data.</text>
</comment>
<protein>
    <submittedName>
        <fullName evidence="2">Uncharacterized protein</fullName>
    </submittedName>
</protein>
<evidence type="ECO:0000313" key="3">
    <source>
        <dbReference type="Proteomes" id="UP001152607"/>
    </source>
</evidence>
<sequence length="61" mass="7340">MKMAAFRKPKSIKDSRGCPQQYTTIHSTQQNDIKQEQRSFWHPRLQPVDSWQRPQMFGHQI</sequence>
<keyword evidence="3" id="KW-1185">Reference proteome</keyword>
<name>A0A9W4U9X4_9PLEO</name>
<accession>A0A9W4U9X4</accession>
<reference evidence="2" key="1">
    <citation type="submission" date="2023-01" db="EMBL/GenBank/DDBJ databases">
        <authorList>
            <person name="Van Ghelder C."/>
            <person name="Rancurel C."/>
        </authorList>
    </citation>
    <scope>NUCLEOTIDE SEQUENCE</scope>
    <source>
        <strain evidence="2">CNCM I-4278</strain>
    </source>
</reference>
<dbReference type="EMBL" id="CAOQHR010000003">
    <property type="protein sequence ID" value="CAI6332363.1"/>
    <property type="molecule type" value="Genomic_DNA"/>
</dbReference>
<feature type="compositionally biased region" description="Basic residues" evidence="1">
    <location>
        <begin position="1"/>
        <end position="10"/>
    </location>
</feature>
<organism evidence="2 3">
    <name type="scientific">Periconia digitata</name>
    <dbReference type="NCBI Taxonomy" id="1303443"/>
    <lineage>
        <taxon>Eukaryota</taxon>
        <taxon>Fungi</taxon>
        <taxon>Dikarya</taxon>
        <taxon>Ascomycota</taxon>
        <taxon>Pezizomycotina</taxon>
        <taxon>Dothideomycetes</taxon>
        <taxon>Pleosporomycetidae</taxon>
        <taxon>Pleosporales</taxon>
        <taxon>Massarineae</taxon>
        <taxon>Periconiaceae</taxon>
        <taxon>Periconia</taxon>
    </lineage>
</organism>
<gene>
    <name evidence="2" type="ORF">PDIGIT_LOCUS5385</name>
</gene>
<feature type="region of interest" description="Disordered" evidence="1">
    <location>
        <begin position="1"/>
        <end position="20"/>
    </location>
</feature>
<dbReference type="Proteomes" id="UP001152607">
    <property type="component" value="Unassembled WGS sequence"/>
</dbReference>
<proteinExistence type="predicted"/>